<accession>A0A1H0H7G3</accession>
<gene>
    <name evidence="7" type="primary">pncB</name>
    <name evidence="11" type="ORF">SAMN04487951_11476</name>
</gene>
<dbReference type="UniPathway" id="UPA00253">
    <property type="reaction ID" value="UER00457"/>
</dbReference>
<keyword evidence="11" id="KW-0328">Glycosyltransferase</keyword>
<dbReference type="HAMAP" id="MF_00570">
    <property type="entry name" value="NAPRTase"/>
    <property type="match status" value="1"/>
</dbReference>
<dbReference type="GO" id="GO:0005829">
    <property type="term" value="C:cytosol"/>
    <property type="evidence" value="ECO:0007669"/>
    <property type="project" value="TreeGrafter"/>
</dbReference>
<dbReference type="InterPro" id="IPR040727">
    <property type="entry name" value="NAPRTase_N"/>
</dbReference>
<comment type="catalytic activity">
    <reaction evidence="7 8">
        <text>5-phospho-alpha-D-ribose 1-diphosphate + nicotinate + ATP + H2O = nicotinate beta-D-ribonucleotide + ADP + phosphate + diphosphate</text>
        <dbReference type="Rhea" id="RHEA:36163"/>
        <dbReference type="ChEBI" id="CHEBI:15377"/>
        <dbReference type="ChEBI" id="CHEBI:30616"/>
        <dbReference type="ChEBI" id="CHEBI:32544"/>
        <dbReference type="ChEBI" id="CHEBI:33019"/>
        <dbReference type="ChEBI" id="CHEBI:43474"/>
        <dbReference type="ChEBI" id="CHEBI:57502"/>
        <dbReference type="ChEBI" id="CHEBI:58017"/>
        <dbReference type="ChEBI" id="CHEBI:456216"/>
        <dbReference type="EC" id="6.3.4.21"/>
    </reaction>
</comment>
<evidence type="ECO:0000256" key="1">
    <source>
        <dbReference type="ARBA" id="ARBA00004952"/>
    </source>
</evidence>
<dbReference type="EMBL" id="FNII01000014">
    <property type="protein sequence ID" value="SDO15078.1"/>
    <property type="molecule type" value="Genomic_DNA"/>
</dbReference>
<feature type="domain" description="Nicotinate/nicotinamide phosphoribosyltransferase" evidence="9">
    <location>
        <begin position="161"/>
        <end position="386"/>
    </location>
</feature>
<dbReference type="PANTHER" id="PTHR11098">
    <property type="entry name" value="NICOTINATE PHOSPHORIBOSYLTRANSFERASE"/>
    <property type="match status" value="1"/>
</dbReference>
<feature type="domain" description="Nicotinate phosphoribosyltransferase N-terminal" evidence="10">
    <location>
        <begin position="6"/>
        <end position="125"/>
    </location>
</feature>
<comment type="similarity">
    <text evidence="2 7 8">Belongs to the NAPRTase family.</text>
</comment>
<keyword evidence="4 7" id="KW-0597">Phosphoprotein</keyword>
<dbReference type="SUPFAM" id="SSF54675">
    <property type="entry name" value="Nicotinate/Quinolinate PRTase N-terminal domain-like"/>
    <property type="match status" value="1"/>
</dbReference>
<dbReference type="PIRSF" id="PIRSF000484">
    <property type="entry name" value="NAPRT"/>
    <property type="match status" value="1"/>
</dbReference>
<dbReference type="Proteomes" id="UP000199677">
    <property type="component" value="Unassembled WGS sequence"/>
</dbReference>
<reference evidence="12" key="1">
    <citation type="submission" date="2016-10" db="EMBL/GenBank/DDBJ databases">
        <authorList>
            <person name="Varghese N."/>
            <person name="Submissions S."/>
        </authorList>
    </citation>
    <scope>NUCLEOTIDE SEQUENCE [LARGE SCALE GENOMIC DNA]</scope>
    <source>
        <strain evidence="12">CGMCC 1.6494</strain>
    </source>
</reference>
<dbReference type="STRING" id="416873.SAMN04487951_11476"/>
<evidence type="ECO:0000256" key="3">
    <source>
        <dbReference type="ARBA" id="ARBA00013236"/>
    </source>
</evidence>
<protein>
    <recommendedName>
        <fullName evidence="3 7">Nicotinate phosphoribosyltransferase</fullName>
        <shortName evidence="7">NAPRTase</shortName>
        <ecNumber evidence="3 7">6.3.4.21</ecNumber>
    </recommendedName>
</protein>
<dbReference type="Pfam" id="PF17767">
    <property type="entry name" value="NAPRTase_N"/>
    <property type="match status" value="1"/>
</dbReference>
<organism evidence="11 12">
    <name type="scientific">Vreelandella arcis</name>
    <dbReference type="NCBI Taxonomy" id="416873"/>
    <lineage>
        <taxon>Bacteria</taxon>
        <taxon>Pseudomonadati</taxon>
        <taxon>Pseudomonadota</taxon>
        <taxon>Gammaproteobacteria</taxon>
        <taxon>Oceanospirillales</taxon>
        <taxon>Halomonadaceae</taxon>
        <taxon>Vreelandella</taxon>
    </lineage>
</organism>
<dbReference type="GO" id="GO:0034355">
    <property type="term" value="P:NAD+ biosynthetic process via the salvage pathway"/>
    <property type="evidence" value="ECO:0007669"/>
    <property type="project" value="TreeGrafter"/>
</dbReference>
<dbReference type="PANTHER" id="PTHR11098:SF1">
    <property type="entry name" value="NICOTINATE PHOSPHORIBOSYLTRANSFERASE"/>
    <property type="match status" value="1"/>
</dbReference>
<evidence type="ECO:0000256" key="6">
    <source>
        <dbReference type="ARBA" id="ARBA00022642"/>
    </source>
</evidence>
<dbReference type="RefSeq" id="WP_089707468.1">
    <property type="nucleotide sequence ID" value="NZ_FNII01000014.1"/>
</dbReference>
<proteinExistence type="inferred from homology"/>
<dbReference type="GO" id="GO:0004516">
    <property type="term" value="F:nicotinate phosphoribosyltransferase activity"/>
    <property type="evidence" value="ECO:0007669"/>
    <property type="project" value="UniProtKB-UniRule"/>
</dbReference>
<sequence length="393" mass="44746">MLTSLLDNDFYKITMQNAVIKRFPYAHARYAFINRGEHAFPEGFGDALRREVDKMADLRLSDEEKRYLEITCPYLDPTYLDFLAGFHYNPSEVIIEQQGSDLSVIIEGPWYRTILWEVPLMALISELWYRVRGVSIPPEADAVIEQRAQEKIELYRRLGLKIAEFGTRRRFSFDVHDRVVGALGHYGGEAFSGTSNVLLAMRHGVKPIGTHAHEWFMFHGARFGFKMANSLALEHWVDVYRGDLGIALTDTFTSRAFFDSFDKKFAKLFDGVRHDSGDPIEFASQTIAHYERLGINPLSKTIIFSDSLTPERVEHIHAFCQDRIGMAFGIGTNFTNDVGVEPMNMVVKMVEARPEGQGWLPVIKLSDVAEKNTGDPEMISLAKRILSLTRENP</sequence>
<keyword evidence="12" id="KW-1185">Reference proteome</keyword>
<dbReference type="OrthoDB" id="9771406at2"/>
<evidence type="ECO:0000259" key="9">
    <source>
        <dbReference type="Pfam" id="PF04095"/>
    </source>
</evidence>
<evidence type="ECO:0000256" key="4">
    <source>
        <dbReference type="ARBA" id="ARBA00022553"/>
    </source>
</evidence>
<evidence type="ECO:0000256" key="2">
    <source>
        <dbReference type="ARBA" id="ARBA00010897"/>
    </source>
</evidence>
<evidence type="ECO:0000259" key="10">
    <source>
        <dbReference type="Pfam" id="PF17767"/>
    </source>
</evidence>
<feature type="modified residue" description="Phosphohistidine; by autocatalysis" evidence="7">
    <location>
        <position position="213"/>
    </location>
</feature>
<evidence type="ECO:0000313" key="11">
    <source>
        <dbReference type="EMBL" id="SDO15078.1"/>
    </source>
</evidence>
<dbReference type="EC" id="6.3.4.21" evidence="3 7"/>
<dbReference type="NCBIfam" id="TIGR01514">
    <property type="entry name" value="NAPRTase"/>
    <property type="match status" value="1"/>
</dbReference>
<dbReference type="Gene3D" id="3.20.140.10">
    <property type="entry name" value="nicotinate phosphoribosyltransferase"/>
    <property type="match status" value="1"/>
</dbReference>
<dbReference type="NCBIfam" id="NF003704">
    <property type="entry name" value="PRK05321.1"/>
    <property type="match status" value="1"/>
</dbReference>
<dbReference type="InterPro" id="IPR007229">
    <property type="entry name" value="Nic_PRibTrfase-Fam"/>
</dbReference>
<dbReference type="SUPFAM" id="SSF51690">
    <property type="entry name" value="Nicotinate/Quinolinate PRTase C-terminal domain-like"/>
    <property type="match status" value="1"/>
</dbReference>
<keyword evidence="6 7" id="KW-0662">Pyridine nucleotide biosynthesis</keyword>
<evidence type="ECO:0000313" key="12">
    <source>
        <dbReference type="Proteomes" id="UP000199677"/>
    </source>
</evidence>
<dbReference type="InterPro" id="IPR036068">
    <property type="entry name" value="Nicotinate_pribotase-like_C"/>
</dbReference>
<keyword evidence="5 7" id="KW-0436">Ligase</keyword>
<name>A0A1H0H7G3_9GAMM</name>
<evidence type="ECO:0000256" key="5">
    <source>
        <dbReference type="ARBA" id="ARBA00022598"/>
    </source>
</evidence>
<dbReference type="AlphaFoldDB" id="A0A1H0H7G3"/>
<comment type="pathway">
    <text evidence="1 7 8">Cofactor biosynthesis; NAD(+) biosynthesis; nicotinate D-ribonucleotide from nicotinate: step 1/1.</text>
</comment>
<keyword evidence="11" id="KW-0808">Transferase</keyword>
<evidence type="ECO:0000256" key="8">
    <source>
        <dbReference type="RuleBase" id="RU003838"/>
    </source>
</evidence>
<dbReference type="InterPro" id="IPR006406">
    <property type="entry name" value="Nic_PRibTrfase"/>
</dbReference>
<dbReference type="GO" id="GO:0016757">
    <property type="term" value="F:glycosyltransferase activity"/>
    <property type="evidence" value="ECO:0007669"/>
    <property type="project" value="UniProtKB-KW"/>
</dbReference>
<evidence type="ECO:0000256" key="7">
    <source>
        <dbReference type="HAMAP-Rule" id="MF_00570"/>
    </source>
</evidence>
<comment type="PTM">
    <text evidence="7 8">Transiently phosphorylated on a His residue during the reaction cycle. Phosphorylation strongly increases the affinity for substrates and increases the rate of nicotinate D-ribonucleotide production. Dephosphorylation regenerates the low-affinity form of the enzyme, leading to product release.</text>
</comment>
<dbReference type="InterPro" id="IPR041525">
    <property type="entry name" value="N/Namide_PRibTrfase"/>
</dbReference>
<comment type="function">
    <text evidence="7 8">Catalyzes the synthesis of beta-nicotinate D-ribonucleotide from nicotinate and 5-phospho-D-ribose 1-phosphate at the expense of ATP.</text>
</comment>
<dbReference type="Pfam" id="PF04095">
    <property type="entry name" value="NAPRTase"/>
    <property type="match status" value="1"/>
</dbReference>